<feature type="region of interest" description="Disordered" evidence="1">
    <location>
        <begin position="84"/>
        <end position="178"/>
    </location>
</feature>
<proteinExistence type="predicted"/>
<evidence type="ECO:0000256" key="1">
    <source>
        <dbReference type="SAM" id="MobiDB-lite"/>
    </source>
</evidence>
<protein>
    <submittedName>
        <fullName evidence="2">Uncharacterized protein</fullName>
    </submittedName>
</protein>
<feature type="region of interest" description="Disordered" evidence="1">
    <location>
        <begin position="205"/>
        <end position="230"/>
    </location>
</feature>
<name>A0A0L0SUA7_ALLM3</name>
<organism evidence="2 3">
    <name type="scientific">Allomyces macrogynus (strain ATCC 38327)</name>
    <name type="common">Allomyces javanicus var. macrogynus</name>
    <dbReference type="NCBI Taxonomy" id="578462"/>
    <lineage>
        <taxon>Eukaryota</taxon>
        <taxon>Fungi</taxon>
        <taxon>Fungi incertae sedis</taxon>
        <taxon>Blastocladiomycota</taxon>
        <taxon>Blastocladiomycetes</taxon>
        <taxon>Blastocladiales</taxon>
        <taxon>Blastocladiaceae</taxon>
        <taxon>Allomyces</taxon>
    </lineage>
</organism>
<feature type="compositionally biased region" description="Low complexity" evidence="1">
    <location>
        <begin position="1"/>
        <end position="11"/>
    </location>
</feature>
<feature type="region of interest" description="Disordered" evidence="1">
    <location>
        <begin position="1"/>
        <end position="32"/>
    </location>
</feature>
<dbReference type="EMBL" id="GG745349">
    <property type="protein sequence ID" value="KNE66051.1"/>
    <property type="molecule type" value="Genomic_DNA"/>
</dbReference>
<dbReference type="Proteomes" id="UP000054350">
    <property type="component" value="Unassembled WGS sequence"/>
</dbReference>
<accession>A0A0L0SUA7</accession>
<sequence>MQQVQHLQEQQMRSGFHVPPPPPPPPPPATAAVATQSVGVNTSFCSTRSVAINTSFDRTAPNAAATPPVAPALVPVTVHDDAPLSAADLLPDPPRARAPSPARRSHRPRSYSPSMSTTSFSASVAPHTGPAPKSTGSSPHVAPPHVRNVSGTTTATTSADPPATTSTRAGTPTAAPATNSVASLHQMVWLLMQQVQHLQEQQMRAGFHVPPPPPPPPPPGNRGGRDAGVRRQHVILLDAVGRDQHVVRPHRT</sequence>
<dbReference type="AlphaFoldDB" id="A0A0L0SUA7"/>
<evidence type="ECO:0000313" key="3">
    <source>
        <dbReference type="Proteomes" id="UP000054350"/>
    </source>
</evidence>
<feature type="compositionally biased region" description="Pro residues" evidence="1">
    <location>
        <begin position="209"/>
        <end position="220"/>
    </location>
</feature>
<evidence type="ECO:0000313" key="2">
    <source>
        <dbReference type="EMBL" id="KNE66051.1"/>
    </source>
</evidence>
<gene>
    <name evidence="2" type="ORF">AMAG_19328</name>
</gene>
<feature type="compositionally biased region" description="Pro residues" evidence="1">
    <location>
        <begin position="18"/>
        <end position="29"/>
    </location>
</feature>
<feature type="compositionally biased region" description="Low complexity" evidence="1">
    <location>
        <begin position="110"/>
        <end position="123"/>
    </location>
</feature>
<keyword evidence="3" id="KW-1185">Reference proteome</keyword>
<reference evidence="3" key="2">
    <citation type="submission" date="2009-11" db="EMBL/GenBank/DDBJ databases">
        <title>The Genome Sequence of Allomyces macrogynus strain ATCC 38327.</title>
        <authorList>
            <consortium name="The Broad Institute Genome Sequencing Platform"/>
            <person name="Russ C."/>
            <person name="Cuomo C."/>
            <person name="Shea T."/>
            <person name="Young S.K."/>
            <person name="Zeng Q."/>
            <person name="Koehrsen M."/>
            <person name="Haas B."/>
            <person name="Borodovsky M."/>
            <person name="Guigo R."/>
            <person name="Alvarado L."/>
            <person name="Berlin A."/>
            <person name="Borenstein D."/>
            <person name="Chen Z."/>
            <person name="Engels R."/>
            <person name="Freedman E."/>
            <person name="Gellesch M."/>
            <person name="Goldberg J."/>
            <person name="Griggs A."/>
            <person name="Gujja S."/>
            <person name="Heiman D."/>
            <person name="Hepburn T."/>
            <person name="Howarth C."/>
            <person name="Jen D."/>
            <person name="Larson L."/>
            <person name="Lewis B."/>
            <person name="Mehta T."/>
            <person name="Park D."/>
            <person name="Pearson M."/>
            <person name="Roberts A."/>
            <person name="Saif S."/>
            <person name="Shenoy N."/>
            <person name="Sisk P."/>
            <person name="Stolte C."/>
            <person name="Sykes S."/>
            <person name="Walk T."/>
            <person name="White J."/>
            <person name="Yandava C."/>
            <person name="Burger G."/>
            <person name="Gray M.W."/>
            <person name="Holland P.W.H."/>
            <person name="King N."/>
            <person name="Lang F.B.F."/>
            <person name="Roger A.J."/>
            <person name="Ruiz-Trillo I."/>
            <person name="Lander E."/>
            <person name="Nusbaum C."/>
        </authorList>
    </citation>
    <scope>NUCLEOTIDE SEQUENCE [LARGE SCALE GENOMIC DNA]</scope>
    <source>
        <strain evidence="3">ATCC 38327</strain>
    </source>
</reference>
<dbReference type="VEuPathDB" id="FungiDB:AMAG_19328"/>
<reference evidence="2 3" key="1">
    <citation type="submission" date="2009-11" db="EMBL/GenBank/DDBJ databases">
        <title>Annotation of Allomyces macrogynus ATCC 38327.</title>
        <authorList>
            <consortium name="The Broad Institute Genome Sequencing Platform"/>
            <person name="Russ C."/>
            <person name="Cuomo C."/>
            <person name="Burger G."/>
            <person name="Gray M.W."/>
            <person name="Holland P.W.H."/>
            <person name="King N."/>
            <person name="Lang F.B.F."/>
            <person name="Roger A.J."/>
            <person name="Ruiz-Trillo I."/>
            <person name="Young S.K."/>
            <person name="Zeng Q."/>
            <person name="Gargeya S."/>
            <person name="Fitzgerald M."/>
            <person name="Haas B."/>
            <person name="Abouelleil A."/>
            <person name="Alvarado L."/>
            <person name="Arachchi H.M."/>
            <person name="Berlin A."/>
            <person name="Chapman S.B."/>
            <person name="Gearin G."/>
            <person name="Goldberg J."/>
            <person name="Griggs A."/>
            <person name="Gujja S."/>
            <person name="Hansen M."/>
            <person name="Heiman D."/>
            <person name="Howarth C."/>
            <person name="Larimer J."/>
            <person name="Lui A."/>
            <person name="MacDonald P.J.P."/>
            <person name="McCowen C."/>
            <person name="Montmayeur A."/>
            <person name="Murphy C."/>
            <person name="Neiman D."/>
            <person name="Pearson M."/>
            <person name="Priest M."/>
            <person name="Roberts A."/>
            <person name="Saif S."/>
            <person name="Shea T."/>
            <person name="Sisk P."/>
            <person name="Stolte C."/>
            <person name="Sykes S."/>
            <person name="Wortman J."/>
            <person name="Nusbaum C."/>
            <person name="Birren B."/>
        </authorList>
    </citation>
    <scope>NUCLEOTIDE SEQUENCE [LARGE SCALE GENOMIC DNA]</scope>
    <source>
        <strain evidence="2 3">ATCC 38327</strain>
    </source>
</reference>
<feature type="compositionally biased region" description="Low complexity" evidence="1">
    <location>
        <begin position="152"/>
        <end position="178"/>
    </location>
</feature>